<dbReference type="AlphaFoldDB" id="A0A1Y3AVE2"/>
<sequence length="85" mass="9210">MSTGHAQAQFPRPEWQRSANTATTAPSTTGPQVFRLYNNNQIGALAPPYDHRLINPILSLLLPQSPQTTTTAPLQQLRTGTATAN</sequence>
<reference evidence="2 3" key="1">
    <citation type="submission" date="2017-03" db="EMBL/GenBank/DDBJ databases">
        <title>Genome Survey of Euroglyphus maynei.</title>
        <authorList>
            <person name="Arlian L.G."/>
            <person name="Morgan M.S."/>
            <person name="Rider S.D."/>
        </authorList>
    </citation>
    <scope>NUCLEOTIDE SEQUENCE [LARGE SCALE GENOMIC DNA]</scope>
    <source>
        <strain evidence="2">Arlian Lab</strain>
        <tissue evidence="2">Whole body</tissue>
    </source>
</reference>
<evidence type="ECO:0000256" key="1">
    <source>
        <dbReference type="SAM" id="MobiDB-lite"/>
    </source>
</evidence>
<feature type="compositionally biased region" description="Low complexity" evidence="1">
    <location>
        <begin position="18"/>
        <end position="29"/>
    </location>
</feature>
<protein>
    <submittedName>
        <fullName evidence="2">Uncharacterized protein</fullName>
    </submittedName>
</protein>
<comment type="caution">
    <text evidence="2">The sequence shown here is derived from an EMBL/GenBank/DDBJ whole genome shotgun (WGS) entry which is preliminary data.</text>
</comment>
<organism evidence="2 3">
    <name type="scientific">Euroglyphus maynei</name>
    <name type="common">Mayne's house dust mite</name>
    <dbReference type="NCBI Taxonomy" id="6958"/>
    <lineage>
        <taxon>Eukaryota</taxon>
        <taxon>Metazoa</taxon>
        <taxon>Ecdysozoa</taxon>
        <taxon>Arthropoda</taxon>
        <taxon>Chelicerata</taxon>
        <taxon>Arachnida</taxon>
        <taxon>Acari</taxon>
        <taxon>Acariformes</taxon>
        <taxon>Sarcoptiformes</taxon>
        <taxon>Astigmata</taxon>
        <taxon>Psoroptidia</taxon>
        <taxon>Analgoidea</taxon>
        <taxon>Pyroglyphidae</taxon>
        <taxon>Pyroglyphinae</taxon>
        <taxon>Euroglyphus</taxon>
    </lineage>
</organism>
<name>A0A1Y3AVE2_EURMA</name>
<evidence type="ECO:0000313" key="3">
    <source>
        <dbReference type="Proteomes" id="UP000194236"/>
    </source>
</evidence>
<keyword evidence="3" id="KW-1185">Reference proteome</keyword>
<feature type="non-terminal residue" evidence="2">
    <location>
        <position position="85"/>
    </location>
</feature>
<proteinExistence type="predicted"/>
<dbReference type="EMBL" id="MUJZ01059983">
    <property type="protein sequence ID" value="OTF71633.1"/>
    <property type="molecule type" value="Genomic_DNA"/>
</dbReference>
<dbReference type="Proteomes" id="UP000194236">
    <property type="component" value="Unassembled WGS sequence"/>
</dbReference>
<accession>A0A1Y3AVE2</accession>
<gene>
    <name evidence="2" type="ORF">BLA29_014969</name>
</gene>
<feature type="region of interest" description="Disordered" evidence="1">
    <location>
        <begin position="1"/>
        <end position="32"/>
    </location>
</feature>
<evidence type="ECO:0000313" key="2">
    <source>
        <dbReference type="EMBL" id="OTF71633.1"/>
    </source>
</evidence>